<evidence type="ECO:0000313" key="3">
    <source>
        <dbReference type="Proteomes" id="UP000547614"/>
    </source>
</evidence>
<dbReference type="InterPro" id="IPR007345">
    <property type="entry name" value="Polysacch_pyruvyl_Trfase"/>
</dbReference>
<accession>A0A839VHN1</accession>
<reference evidence="2 3" key="1">
    <citation type="submission" date="2020-08" db="EMBL/GenBank/DDBJ databases">
        <title>Genomic Encyclopedia of Type Strains, Phase III (KMG-III): the genomes of soil and plant-associated and newly described type strains.</title>
        <authorList>
            <person name="Whitman W."/>
        </authorList>
    </citation>
    <scope>NUCLEOTIDE SEQUENCE [LARGE SCALE GENOMIC DNA]</scope>
    <source>
        <strain evidence="2 3">CECT 7282</strain>
    </source>
</reference>
<dbReference type="Proteomes" id="UP000547614">
    <property type="component" value="Unassembled WGS sequence"/>
</dbReference>
<gene>
    <name evidence="2" type="ORF">FHR94_003481</name>
</gene>
<keyword evidence="3" id="KW-1185">Reference proteome</keyword>
<evidence type="ECO:0000313" key="2">
    <source>
        <dbReference type="EMBL" id="MBB3192197.1"/>
    </source>
</evidence>
<dbReference type="EMBL" id="JACHXP010000023">
    <property type="protein sequence ID" value="MBB3192197.1"/>
    <property type="molecule type" value="Genomic_DNA"/>
</dbReference>
<evidence type="ECO:0000259" key="1">
    <source>
        <dbReference type="Pfam" id="PF04230"/>
    </source>
</evidence>
<proteinExistence type="predicted"/>
<protein>
    <recommendedName>
        <fullName evidence="1">Polysaccharide pyruvyl transferase domain-containing protein</fullName>
    </recommendedName>
</protein>
<comment type="caution">
    <text evidence="2">The sequence shown here is derived from an EMBL/GenBank/DDBJ whole genome shotgun (WGS) entry which is preliminary data.</text>
</comment>
<sequence>MFSDDTRHPDPGAVAFIPHYRERNNYRSLPRKVRMIDIDNLPQNVCRKILEVEHVFSSSLHGIVFAHALGRPATLVAPKNESLVKYKDYYASVGLNFPLPISDFGCCNMRGLKTSPENVVYSEKDFAFPDIEMLIDKGVVSK</sequence>
<name>A0A839VHN1_9GAMM</name>
<feature type="domain" description="Polysaccharide pyruvyl transferase" evidence="1">
    <location>
        <begin position="21"/>
        <end position="79"/>
    </location>
</feature>
<organism evidence="2 3">
    <name type="scientific">Halomonas cerina</name>
    <dbReference type="NCBI Taxonomy" id="447424"/>
    <lineage>
        <taxon>Bacteria</taxon>
        <taxon>Pseudomonadati</taxon>
        <taxon>Pseudomonadota</taxon>
        <taxon>Gammaproteobacteria</taxon>
        <taxon>Oceanospirillales</taxon>
        <taxon>Halomonadaceae</taxon>
        <taxon>Halomonas</taxon>
    </lineage>
</organism>
<dbReference type="AlphaFoldDB" id="A0A839VHN1"/>
<dbReference type="Pfam" id="PF04230">
    <property type="entry name" value="PS_pyruv_trans"/>
    <property type="match status" value="1"/>
</dbReference>